<comment type="pathway">
    <text evidence="2">Cofactor biosynthesis; ubiquinone biosynthesis.</text>
</comment>
<dbReference type="InterPro" id="IPR002938">
    <property type="entry name" value="FAD-bd"/>
</dbReference>
<keyword evidence="5" id="KW-0274">FAD</keyword>
<dbReference type="PRINTS" id="PR00420">
    <property type="entry name" value="RNGMNOXGNASE"/>
</dbReference>
<keyword evidence="4" id="KW-0285">Flavoprotein</keyword>
<keyword evidence="6" id="KW-0560">Oxidoreductase</keyword>
<keyword evidence="8" id="KW-0830">Ubiquinone</keyword>
<comment type="similarity">
    <text evidence="3">Belongs to the UbiH/COQ6 family.</text>
</comment>
<proteinExistence type="inferred from homology"/>
<dbReference type="SUPFAM" id="SSF51905">
    <property type="entry name" value="FAD/NAD(P)-binding domain"/>
    <property type="match status" value="1"/>
</dbReference>
<dbReference type="FunFam" id="3.50.50.60:FF:000219">
    <property type="entry name" value="Ubiquinone biosynthesis hydroxylase"/>
    <property type="match status" value="1"/>
</dbReference>
<dbReference type="NCBIfam" id="TIGR01988">
    <property type="entry name" value="Ubi-OHases"/>
    <property type="match status" value="1"/>
</dbReference>
<dbReference type="GO" id="GO:0071949">
    <property type="term" value="F:FAD binding"/>
    <property type="evidence" value="ECO:0007669"/>
    <property type="project" value="InterPro"/>
</dbReference>
<dbReference type="EMBL" id="CP022278">
    <property type="protein sequence ID" value="ASK28511.1"/>
    <property type="molecule type" value="Genomic_DNA"/>
</dbReference>
<dbReference type="KEGG" id="nei:BG910_07935"/>
<dbReference type="Proteomes" id="UP000198238">
    <property type="component" value="Chromosome"/>
</dbReference>
<protein>
    <submittedName>
        <fullName evidence="8">Ubiquinone biosynthesis protein UbiH</fullName>
    </submittedName>
</protein>
<evidence type="ECO:0000256" key="7">
    <source>
        <dbReference type="ARBA" id="ARBA00023033"/>
    </source>
</evidence>
<evidence type="ECO:0000256" key="2">
    <source>
        <dbReference type="ARBA" id="ARBA00004749"/>
    </source>
</evidence>
<dbReference type="NCBIfam" id="NF006593">
    <property type="entry name" value="PRK09126.1"/>
    <property type="match status" value="1"/>
</dbReference>
<name>A0A220S4R4_9NEIS</name>
<dbReference type="RefSeq" id="WP_089037196.1">
    <property type="nucleotide sequence ID" value="NZ_CP022278.1"/>
</dbReference>
<gene>
    <name evidence="8" type="ORF">BG910_07935</name>
</gene>
<reference evidence="8 9" key="1">
    <citation type="submission" date="2017-06" db="EMBL/GenBank/DDBJ databases">
        <title>Neisseria chenwenguii sp. nov., isolated from the intestinal contents of Tibetan Plateau Pika in Yushu, Qinghai Province, China.</title>
        <authorList>
            <person name="Zhang G."/>
        </authorList>
    </citation>
    <scope>NUCLEOTIDE SEQUENCE [LARGE SCALE GENOMIC DNA]</scope>
    <source>
        <strain evidence="8 9">10023</strain>
    </source>
</reference>
<evidence type="ECO:0000256" key="3">
    <source>
        <dbReference type="ARBA" id="ARBA00005349"/>
    </source>
</evidence>
<dbReference type="InterPro" id="IPR051205">
    <property type="entry name" value="UbiH/COQ6_monooxygenase"/>
</dbReference>
<accession>A0A220S4R4</accession>
<dbReference type="PANTHER" id="PTHR43876:SF25">
    <property type="entry name" value="MONOOXYGENASE NMA2164"/>
    <property type="match status" value="1"/>
</dbReference>
<sequence>MSVHSDILVVGAGPAGLSFAAGLAGSGLKVTLLERSPLEVLQNPPYDGREIALTHVSREIMQRLGMWDLIPKDEIYPLRDAKVLNGQSDYQLHFPAPTQARGEPADCLGFLISNHNIRKAAYEVVSELDNVTILAGTGVKEVAVSDDEAQVVLDSGEVLTAGLLLAADSRFSQTRRQLGISSDMHDYSRTMFVCRMKHTLSNQHTAFECFHYGRTIALLPLEENLTNTVITVDSDKADSVKKLSPEELAVTVKEQLKGRLGDMELVSTVHNYPLVGMIAQRFYGKRSALIGDAAVGMHPVTAHGFNLGLSGADLLSKLVLEAEQRGQDVGTASLLEKYGSKHMMHAHPIYHGTNMLLKLFTNETAPAKILRGLVLRASNNFPPLKALITKQLTG</sequence>
<organism evidence="8 9">
    <name type="scientific">Neisseria chenwenguii</name>
    <dbReference type="NCBI Taxonomy" id="1853278"/>
    <lineage>
        <taxon>Bacteria</taxon>
        <taxon>Pseudomonadati</taxon>
        <taxon>Pseudomonadota</taxon>
        <taxon>Betaproteobacteria</taxon>
        <taxon>Neisseriales</taxon>
        <taxon>Neisseriaceae</taxon>
        <taxon>Neisseria</taxon>
    </lineage>
</organism>
<evidence type="ECO:0000313" key="9">
    <source>
        <dbReference type="Proteomes" id="UP000198238"/>
    </source>
</evidence>
<keyword evidence="7" id="KW-0503">Monooxygenase</keyword>
<evidence type="ECO:0000256" key="4">
    <source>
        <dbReference type="ARBA" id="ARBA00022630"/>
    </source>
</evidence>
<dbReference type="OrthoDB" id="9769565at2"/>
<evidence type="ECO:0000256" key="6">
    <source>
        <dbReference type="ARBA" id="ARBA00023002"/>
    </source>
</evidence>
<dbReference type="Gene3D" id="3.50.50.60">
    <property type="entry name" value="FAD/NAD(P)-binding domain"/>
    <property type="match status" value="2"/>
</dbReference>
<dbReference type="InterPro" id="IPR010971">
    <property type="entry name" value="UbiH/COQ6"/>
</dbReference>
<comment type="cofactor">
    <cofactor evidence="1">
        <name>FAD</name>
        <dbReference type="ChEBI" id="CHEBI:57692"/>
    </cofactor>
</comment>
<evidence type="ECO:0000256" key="5">
    <source>
        <dbReference type="ARBA" id="ARBA00022827"/>
    </source>
</evidence>
<dbReference type="GO" id="GO:0016705">
    <property type="term" value="F:oxidoreductase activity, acting on paired donors, with incorporation or reduction of molecular oxygen"/>
    <property type="evidence" value="ECO:0007669"/>
    <property type="project" value="InterPro"/>
</dbReference>
<dbReference type="GO" id="GO:0004497">
    <property type="term" value="F:monooxygenase activity"/>
    <property type="evidence" value="ECO:0007669"/>
    <property type="project" value="UniProtKB-KW"/>
</dbReference>
<dbReference type="AlphaFoldDB" id="A0A220S4R4"/>
<evidence type="ECO:0000313" key="8">
    <source>
        <dbReference type="EMBL" id="ASK28511.1"/>
    </source>
</evidence>
<keyword evidence="9" id="KW-1185">Reference proteome</keyword>
<dbReference type="GO" id="GO:0006744">
    <property type="term" value="P:ubiquinone biosynthetic process"/>
    <property type="evidence" value="ECO:0007669"/>
    <property type="project" value="UniProtKB-UniPathway"/>
</dbReference>
<dbReference type="UniPathway" id="UPA00232"/>
<dbReference type="Pfam" id="PF01494">
    <property type="entry name" value="FAD_binding_3"/>
    <property type="match status" value="1"/>
</dbReference>
<dbReference type="InterPro" id="IPR036188">
    <property type="entry name" value="FAD/NAD-bd_sf"/>
</dbReference>
<dbReference type="PANTHER" id="PTHR43876">
    <property type="entry name" value="UBIQUINONE BIOSYNTHESIS MONOOXYGENASE COQ6, MITOCHONDRIAL"/>
    <property type="match status" value="1"/>
</dbReference>
<evidence type="ECO:0000256" key="1">
    <source>
        <dbReference type="ARBA" id="ARBA00001974"/>
    </source>
</evidence>